<gene>
    <name evidence="1" type="ORF">LEP1GSC203_1301</name>
</gene>
<dbReference type="EMBL" id="AOGW02000010">
    <property type="protein sequence ID" value="EMY61357.1"/>
    <property type="molecule type" value="Genomic_DNA"/>
</dbReference>
<dbReference type="AlphaFoldDB" id="N1VX74"/>
<sequence>MSLETFREFLGTKSCFRLQNVPIWNFGRKRHYFFKDREVEEGIECLQLTSSSESEEKTKRKELNLLP</sequence>
<accession>N1VX74</accession>
<reference evidence="1" key="1">
    <citation type="submission" date="2013-03" db="EMBL/GenBank/DDBJ databases">
        <authorList>
            <person name="Harkins D.M."/>
            <person name="Durkin A.S."/>
            <person name="Brinkac L.M."/>
            <person name="Haft D.H."/>
            <person name="Selengut J.D."/>
            <person name="Sanka R."/>
            <person name="DePew J."/>
            <person name="Purushe J."/>
            <person name="Hartskeerl R.A."/>
            <person name="Ahmed A."/>
            <person name="van der Linden H."/>
            <person name="Goris M.G.A."/>
            <person name="Vinetz J.M."/>
            <person name="Sutton G.G."/>
            <person name="Nierman W.C."/>
            <person name="Fouts D.E."/>
        </authorList>
    </citation>
    <scope>NUCLEOTIDE SEQUENCE [LARGE SCALE GENOMIC DNA]</scope>
    <source>
        <strain evidence="1">LT 11-33</strain>
    </source>
</reference>
<evidence type="ECO:0000313" key="2">
    <source>
        <dbReference type="Proteomes" id="UP000012371"/>
    </source>
</evidence>
<evidence type="ECO:0000313" key="1">
    <source>
        <dbReference type="EMBL" id="EMY61357.1"/>
    </source>
</evidence>
<dbReference type="STRING" id="1257025.LEP1GSC203_1301"/>
<comment type="caution">
    <text evidence="1">The sequence shown here is derived from an EMBL/GenBank/DDBJ whole genome shotgun (WGS) entry which is preliminary data.</text>
</comment>
<proteinExistence type="predicted"/>
<name>N1VX74_9LEPT</name>
<keyword evidence="2" id="KW-1185">Reference proteome</keyword>
<organism evidence="1 2">
    <name type="scientific">Leptospira terpstrae serovar Hualin str. LT 11-33 = ATCC 700639</name>
    <dbReference type="NCBI Taxonomy" id="1257025"/>
    <lineage>
        <taxon>Bacteria</taxon>
        <taxon>Pseudomonadati</taxon>
        <taxon>Spirochaetota</taxon>
        <taxon>Spirochaetia</taxon>
        <taxon>Leptospirales</taxon>
        <taxon>Leptospiraceae</taxon>
        <taxon>Leptospira</taxon>
    </lineage>
</organism>
<dbReference type="Proteomes" id="UP000012371">
    <property type="component" value="Unassembled WGS sequence"/>
</dbReference>
<protein>
    <submittedName>
        <fullName evidence="1">Uncharacterized protein</fullName>
    </submittedName>
</protein>